<evidence type="ECO:0000256" key="2">
    <source>
        <dbReference type="ARBA" id="ARBA00022803"/>
    </source>
</evidence>
<accession>A0A7G1I450</accession>
<dbReference type="SMART" id="SM00386">
    <property type="entry name" value="HAT"/>
    <property type="match status" value="3"/>
</dbReference>
<dbReference type="PANTHER" id="PTHR44227">
    <property type="match status" value="1"/>
</dbReference>
<dbReference type="InterPro" id="IPR019734">
    <property type="entry name" value="TPR_rpt"/>
</dbReference>
<dbReference type="InterPro" id="IPR011990">
    <property type="entry name" value="TPR-like_helical_dom_sf"/>
</dbReference>
<dbReference type="Pfam" id="PF13181">
    <property type="entry name" value="TPR_8"/>
    <property type="match status" value="2"/>
</dbReference>
<feature type="repeat" description="TPR" evidence="3">
    <location>
        <begin position="431"/>
        <end position="464"/>
    </location>
</feature>
<dbReference type="Pfam" id="PF13432">
    <property type="entry name" value="TPR_16"/>
    <property type="match status" value="2"/>
</dbReference>
<dbReference type="InterPro" id="IPR052346">
    <property type="entry name" value="O-mannosyl-transferase_TMTC"/>
</dbReference>
<protein>
    <submittedName>
        <fullName evidence="4">Uncharacterized protein</fullName>
    </submittedName>
</protein>
<dbReference type="SMART" id="SM00028">
    <property type="entry name" value="TPR"/>
    <property type="match status" value="9"/>
</dbReference>
<evidence type="ECO:0000313" key="5">
    <source>
        <dbReference type="Proteomes" id="UP000594042"/>
    </source>
</evidence>
<dbReference type="KEGG" id="copr:Cop2CBH44_26200"/>
<dbReference type="SUPFAM" id="SSF48452">
    <property type="entry name" value="TPR-like"/>
    <property type="match status" value="2"/>
</dbReference>
<evidence type="ECO:0000256" key="3">
    <source>
        <dbReference type="PROSITE-ProRule" id="PRU00339"/>
    </source>
</evidence>
<dbReference type="PROSITE" id="PS50005">
    <property type="entry name" value="TPR"/>
    <property type="match status" value="3"/>
</dbReference>
<keyword evidence="1" id="KW-0677">Repeat</keyword>
<proteinExistence type="predicted"/>
<feature type="repeat" description="TPR" evidence="3">
    <location>
        <begin position="217"/>
        <end position="250"/>
    </location>
</feature>
<keyword evidence="5" id="KW-1185">Reference proteome</keyword>
<dbReference type="PROSITE" id="PS51257">
    <property type="entry name" value="PROKAR_LIPOPROTEIN"/>
    <property type="match status" value="1"/>
</dbReference>
<keyword evidence="2 3" id="KW-0802">TPR repeat</keyword>
<dbReference type="InterPro" id="IPR003107">
    <property type="entry name" value="HAT"/>
</dbReference>
<dbReference type="Proteomes" id="UP000594042">
    <property type="component" value="Chromosome"/>
</dbReference>
<dbReference type="GO" id="GO:0006396">
    <property type="term" value="P:RNA processing"/>
    <property type="evidence" value="ECO:0007669"/>
    <property type="project" value="InterPro"/>
</dbReference>
<dbReference type="AlphaFoldDB" id="A0A7G1I450"/>
<dbReference type="Pfam" id="PF14559">
    <property type="entry name" value="TPR_19"/>
    <property type="match status" value="1"/>
</dbReference>
<reference evidence="5" key="1">
    <citation type="submission" date="2020-07" db="EMBL/GenBank/DDBJ databases">
        <title>Complete genome sequencing of Coprobacter sp. strain 2CBH44.</title>
        <authorList>
            <person name="Sakamoto M."/>
            <person name="Murakami T."/>
            <person name="Mori H."/>
        </authorList>
    </citation>
    <scope>NUCLEOTIDE SEQUENCE [LARGE SCALE GENOMIC DNA]</scope>
    <source>
        <strain evidence="5">2CBH44</strain>
    </source>
</reference>
<gene>
    <name evidence="4" type="ORF">Cop2CBH44_26200</name>
</gene>
<name>A0A7G1I450_9BACT</name>
<dbReference type="SUPFAM" id="SSF81901">
    <property type="entry name" value="HCP-like"/>
    <property type="match status" value="1"/>
</dbReference>
<dbReference type="Gene3D" id="1.25.40.10">
    <property type="entry name" value="Tetratricopeptide repeat domain"/>
    <property type="match status" value="3"/>
</dbReference>
<evidence type="ECO:0000313" key="4">
    <source>
        <dbReference type="EMBL" id="BCI64267.1"/>
    </source>
</evidence>
<sequence>MYNKEAILYIFIFIFLLSSCGVSKKIQSPDMLKEETDYLSANDRRKFDYFYLEGTRLAQKGEIDAAFDMLRQAAAVDTMSASVKYALASYYLQLNKPQIAYDMIKDAARIDKDNYWYGMMLANLAQNLGDNEQAEKAYQTLIANNPQKPELNYMLAETYAQKGEYQKAIDSYEKMEQSMGIMEPITLQKVKLYKALKNDEKAYAEVEKLIKAYPQEIGYLILLGDIYLNDNKDDKALEMYDRAEKMEPDNGYLLVSKANYYNRKGDKERYLGEIRKALSNKKIDVETKVKILTDYLSDLLQKKENLDQAYQLFSELVDMHPQEESIYSLYAEFLLSQKKYKEAGGQLQVAVDLAPNNKQYWLQLMGVNMQLGELDEVITAGEKALTYIPDAAEIYMYMGSGYAMQKDYDKAVDILKRGISHLDENNNTLVSDYYGQLGDSYYLFGDKDKAFEAFENALLHNPKNTGVLNNYSYFLALDKRDLSKAERMSGDVIKIEPDNPTFLDTYAWVFFQQGNYTLAKIYLQNALNKGGDKSADLLEHYGDVLFMLGEVDEALQYWEKAKNAGSESEVLPRKIKDKKYYEK</sequence>
<evidence type="ECO:0000256" key="1">
    <source>
        <dbReference type="ARBA" id="ARBA00022737"/>
    </source>
</evidence>
<feature type="repeat" description="TPR" evidence="3">
    <location>
        <begin position="392"/>
        <end position="425"/>
    </location>
</feature>
<dbReference type="PANTHER" id="PTHR44227:SF3">
    <property type="entry name" value="PROTEIN O-MANNOSYL-TRANSFERASE TMTC4"/>
    <property type="match status" value="1"/>
</dbReference>
<dbReference type="EMBL" id="AP023322">
    <property type="protein sequence ID" value="BCI64267.1"/>
    <property type="molecule type" value="Genomic_DNA"/>
</dbReference>
<organism evidence="4 5">
    <name type="scientific">Coprobacter secundus subsp. similis</name>
    <dbReference type="NCBI Taxonomy" id="2751153"/>
    <lineage>
        <taxon>Bacteria</taxon>
        <taxon>Pseudomonadati</taxon>
        <taxon>Bacteroidota</taxon>
        <taxon>Bacteroidia</taxon>
        <taxon>Bacteroidales</taxon>
        <taxon>Barnesiellaceae</taxon>
        <taxon>Coprobacter</taxon>
    </lineage>
</organism>